<dbReference type="SUPFAM" id="SSF50249">
    <property type="entry name" value="Nucleic acid-binding proteins"/>
    <property type="match status" value="1"/>
</dbReference>
<evidence type="ECO:0000256" key="1">
    <source>
        <dbReference type="ARBA" id="ARBA00010254"/>
    </source>
</evidence>
<evidence type="ECO:0000256" key="5">
    <source>
        <dbReference type="ARBA" id="ARBA00023274"/>
    </source>
</evidence>
<gene>
    <name evidence="6 8" type="primary">rpsQ</name>
    <name evidence="8" type="ORF">LZC94_06485</name>
</gene>
<dbReference type="CDD" id="cd00364">
    <property type="entry name" value="Ribosomal_uS17"/>
    <property type="match status" value="1"/>
</dbReference>
<dbReference type="NCBIfam" id="NF004123">
    <property type="entry name" value="PRK05610.1"/>
    <property type="match status" value="1"/>
</dbReference>
<evidence type="ECO:0000313" key="9">
    <source>
        <dbReference type="Proteomes" id="UP001370348"/>
    </source>
</evidence>
<dbReference type="Gene3D" id="2.40.50.140">
    <property type="entry name" value="Nucleic acid-binding proteins"/>
    <property type="match status" value="1"/>
</dbReference>
<dbReference type="InterPro" id="IPR000266">
    <property type="entry name" value="Ribosomal_uS17"/>
</dbReference>
<dbReference type="PANTHER" id="PTHR10744">
    <property type="entry name" value="40S RIBOSOMAL PROTEIN S11 FAMILY MEMBER"/>
    <property type="match status" value="1"/>
</dbReference>
<dbReference type="EMBL" id="CP089984">
    <property type="protein sequence ID" value="WXB16914.1"/>
    <property type="molecule type" value="Genomic_DNA"/>
</dbReference>
<protein>
    <recommendedName>
        <fullName evidence="6">Small ribosomal subunit protein uS17</fullName>
    </recommendedName>
</protein>
<evidence type="ECO:0000313" key="8">
    <source>
        <dbReference type="EMBL" id="WXB16914.1"/>
    </source>
</evidence>
<proteinExistence type="inferred from homology"/>
<dbReference type="InterPro" id="IPR019984">
    <property type="entry name" value="Ribosomal_uS17_bact/chlr"/>
</dbReference>
<name>A0ABZ2M138_9BACT</name>
<organism evidence="8 9">
    <name type="scientific">Pendulispora albinea</name>
    <dbReference type="NCBI Taxonomy" id="2741071"/>
    <lineage>
        <taxon>Bacteria</taxon>
        <taxon>Pseudomonadati</taxon>
        <taxon>Myxococcota</taxon>
        <taxon>Myxococcia</taxon>
        <taxon>Myxococcales</taxon>
        <taxon>Sorangiineae</taxon>
        <taxon>Pendulisporaceae</taxon>
        <taxon>Pendulispora</taxon>
    </lineage>
</organism>
<keyword evidence="3 6" id="KW-0694">RNA-binding</keyword>
<evidence type="ECO:0000256" key="6">
    <source>
        <dbReference type="HAMAP-Rule" id="MF_01345"/>
    </source>
</evidence>
<evidence type="ECO:0000256" key="4">
    <source>
        <dbReference type="ARBA" id="ARBA00022980"/>
    </source>
</evidence>
<keyword evidence="4 6" id="KW-0689">Ribosomal protein</keyword>
<dbReference type="GO" id="GO:0005840">
    <property type="term" value="C:ribosome"/>
    <property type="evidence" value="ECO:0007669"/>
    <property type="project" value="UniProtKB-KW"/>
</dbReference>
<comment type="function">
    <text evidence="6">One of the primary rRNA binding proteins, it binds specifically to the 5'-end of 16S ribosomal RNA.</text>
</comment>
<dbReference type="NCBIfam" id="TIGR03635">
    <property type="entry name" value="uS17_bact"/>
    <property type="match status" value="1"/>
</dbReference>
<evidence type="ECO:0000256" key="2">
    <source>
        <dbReference type="ARBA" id="ARBA00022730"/>
    </source>
</evidence>
<dbReference type="Pfam" id="PF00366">
    <property type="entry name" value="Ribosomal_S17"/>
    <property type="match status" value="1"/>
</dbReference>
<dbReference type="Proteomes" id="UP001370348">
    <property type="component" value="Chromosome"/>
</dbReference>
<keyword evidence="9" id="KW-1185">Reference proteome</keyword>
<comment type="similarity">
    <text evidence="1 6">Belongs to the universal ribosomal protein uS17 family.</text>
</comment>
<keyword evidence="2 6" id="KW-0699">rRNA-binding</keyword>
<dbReference type="InterPro" id="IPR012340">
    <property type="entry name" value="NA-bd_OB-fold"/>
</dbReference>
<sequence length="109" mass="12743">MASENNVVPAPAHSTHSTVAVERKSHGFRRKMVGRVIRDKMDKTVVVEVVNARRDPLYGKYVRTRSRFKAHDEKNEFRIGDQVEIQEHSPISRDKRFKVVRLVKKFVEE</sequence>
<keyword evidence="5 6" id="KW-0687">Ribonucleoprotein</keyword>
<dbReference type="RefSeq" id="WP_394826545.1">
    <property type="nucleotide sequence ID" value="NZ_CP089984.1"/>
</dbReference>
<feature type="region of interest" description="Disordered" evidence="7">
    <location>
        <begin position="1"/>
        <end position="25"/>
    </location>
</feature>
<dbReference type="HAMAP" id="MF_01345_B">
    <property type="entry name" value="Ribosomal_uS17_B"/>
    <property type="match status" value="1"/>
</dbReference>
<dbReference type="PRINTS" id="PR00973">
    <property type="entry name" value="RIBOSOMALS17"/>
</dbReference>
<evidence type="ECO:0000256" key="3">
    <source>
        <dbReference type="ARBA" id="ARBA00022884"/>
    </source>
</evidence>
<dbReference type="PANTHER" id="PTHR10744:SF1">
    <property type="entry name" value="SMALL RIBOSOMAL SUBUNIT PROTEIN US17M"/>
    <property type="match status" value="1"/>
</dbReference>
<accession>A0ABZ2M138</accession>
<evidence type="ECO:0000256" key="7">
    <source>
        <dbReference type="SAM" id="MobiDB-lite"/>
    </source>
</evidence>
<comment type="subunit">
    <text evidence="6">Part of the 30S ribosomal subunit.</text>
</comment>
<reference evidence="8 9" key="1">
    <citation type="submission" date="2021-12" db="EMBL/GenBank/DDBJ databases">
        <title>Discovery of the Pendulisporaceae a myxobacterial family with distinct sporulation behavior and unique specialized metabolism.</title>
        <authorList>
            <person name="Garcia R."/>
            <person name="Popoff A."/>
            <person name="Bader C.D."/>
            <person name="Loehr J."/>
            <person name="Walesch S."/>
            <person name="Walt C."/>
            <person name="Boldt J."/>
            <person name="Bunk B."/>
            <person name="Haeckl F.J.F.P.J."/>
            <person name="Gunesch A.P."/>
            <person name="Birkelbach J."/>
            <person name="Nuebel U."/>
            <person name="Pietschmann T."/>
            <person name="Bach T."/>
            <person name="Mueller R."/>
        </authorList>
    </citation>
    <scope>NUCLEOTIDE SEQUENCE [LARGE SCALE GENOMIC DNA]</scope>
    <source>
        <strain evidence="8 9">MSr11954</strain>
    </source>
</reference>